<dbReference type="FunCoup" id="A0A3N4KQL7">
    <property type="interactions" value="145"/>
</dbReference>
<feature type="compositionally biased region" description="Basic and acidic residues" evidence="5">
    <location>
        <begin position="107"/>
        <end position="121"/>
    </location>
</feature>
<dbReference type="Proteomes" id="UP000277580">
    <property type="component" value="Unassembled WGS sequence"/>
</dbReference>
<dbReference type="GO" id="GO:0005666">
    <property type="term" value="C:RNA polymerase III complex"/>
    <property type="evidence" value="ECO:0007669"/>
    <property type="project" value="InterPro"/>
</dbReference>
<evidence type="ECO:0000256" key="1">
    <source>
        <dbReference type="ARBA" id="ARBA00004123"/>
    </source>
</evidence>
<keyword evidence="2" id="KW-0240">DNA-directed RNA polymerase</keyword>
<dbReference type="Pfam" id="PF05132">
    <property type="entry name" value="RNA_pol_Rpc4"/>
    <property type="match status" value="1"/>
</dbReference>
<proteinExistence type="predicted"/>
<feature type="region of interest" description="Disordered" evidence="5">
    <location>
        <begin position="234"/>
        <end position="266"/>
    </location>
</feature>
<keyword evidence="4" id="KW-0539">Nucleus</keyword>
<reference evidence="6 7" key="1">
    <citation type="journal article" date="2018" name="Nat. Ecol. Evol.">
        <title>Pezizomycetes genomes reveal the molecular basis of ectomycorrhizal truffle lifestyle.</title>
        <authorList>
            <person name="Murat C."/>
            <person name="Payen T."/>
            <person name="Noel B."/>
            <person name="Kuo A."/>
            <person name="Morin E."/>
            <person name="Chen J."/>
            <person name="Kohler A."/>
            <person name="Krizsan K."/>
            <person name="Balestrini R."/>
            <person name="Da Silva C."/>
            <person name="Montanini B."/>
            <person name="Hainaut M."/>
            <person name="Levati E."/>
            <person name="Barry K.W."/>
            <person name="Belfiori B."/>
            <person name="Cichocki N."/>
            <person name="Clum A."/>
            <person name="Dockter R.B."/>
            <person name="Fauchery L."/>
            <person name="Guy J."/>
            <person name="Iotti M."/>
            <person name="Le Tacon F."/>
            <person name="Lindquist E.A."/>
            <person name="Lipzen A."/>
            <person name="Malagnac F."/>
            <person name="Mello A."/>
            <person name="Molinier V."/>
            <person name="Miyauchi S."/>
            <person name="Poulain J."/>
            <person name="Riccioni C."/>
            <person name="Rubini A."/>
            <person name="Sitrit Y."/>
            <person name="Splivallo R."/>
            <person name="Traeger S."/>
            <person name="Wang M."/>
            <person name="Zifcakova L."/>
            <person name="Wipf D."/>
            <person name="Zambonelli A."/>
            <person name="Paolocci F."/>
            <person name="Nowrousian M."/>
            <person name="Ottonello S."/>
            <person name="Baldrian P."/>
            <person name="Spatafora J.W."/>
            <person name="Henrissat B."/>
            <person name="Nagy L.G."/>
            <person name="Aury J.M."/>
            <person name="Wincker P."/>
            <person name="Grigoriev I.V."/>
            <person name="Bonfante P."/>
            <person name="Martin F.M."/>
        </authorList>
    </citation>
    <scope>NUCLEOTIDE SEQUENCE [LARGE SCALE GENOMIC DNA]</scope>
    <source>
        <strain evidence="6 7">CCBAS932</strain>
    </source>
</reference>
<feature type="compositionally biased region" description="Low complexity" evidence="5">
    <location>
        <begin position="126"/>
        <end position="162"/>
    </location>
</feature>
<evidence type="ECO:0000256" key="5">
    <source>
        <dbReference type="SAM" id="MobiDB-lite"/>
    </source>
</evidence>
<name>A0A3N4KQL7_9PEZI</name>
<dbReference type="PANTHER" id="PTHR13408">
    <property type="entry name" value="DNA-DIRECTED RNA POLYMERASE III"/>
    <property type="match status" value="1"/>
</dbReference>
<comment type="subcellular location">
    <subcellularLocation>
        <location evidence="1">Nucleus</location>
    </subcellularLocation>
</comment>
<evidence type="ECO:0000256" key="4">
    <source>
        <dbReference type="ARBA" id="ARBA00023242"/>
    </source>
</evidence>
<protein>
    <submittedName>
        <fullName evidence="6">Uncharacterized protein</fullName>
    </submittedName>
</protein>
<dbReference type="InParanoid" id="A0A3N4KQL7"/>
<evidence type="ECO:0000313" key="7">
    <source>
        <dbReference type="Proteomes" id="UP000277580"/>
    </source>
</evidence>
<dbReference type="EMBL" id="ML119126">
    <property type="protein sequence ID" value="RPB12777.1"/>
    <property type="molecule type" value="Genomic_DNA"/>
</dbReference>
<dbReference type="InterPro" id="IPR007811">
    <property type="entry name" value="RPC4"/>
</dbReference>
<dbReference type="PANTHER" id="PTHR13408:SF0">
    <property type="entry name" value="DNA-DIRECTED RNA POLYMERASE III SUBUNIT RPC4"/>
    <property type="match status" value="1"/>
</dbReference>
<dbReference type="STRING" id="1392247.A0A3N4KQL7"/>
<gene>
    <name evidence="6" type="ORF">P167DRAFT_564921</name>
</gene>
<evidence type="ECO:0000256" key="2">
    <source>
        <dbReference type="ARBA" id="ARBA00022478"/>
    </source>
</evidence>
<feature type="region of interest" description="Disordered" evidence="5">
    <location>
        <begin position="1"/>
        <end position="194"/>
    </location>
</feature>
<feature type="compositionally biased region" description="Basic and acidic residues" evidence="5">
    <location>
        <begin position="39"/>
        <end position="52"/>
    </location>
</feature>
<dbReference type="GO" id="GO:0042797">
    <property type="term" value="P:tRNA transcription by RNA polymerase III"/>
    <property type="evidence" value="ECO:0007669"/>
    <property type="project" value="TreeGrafter"/>
</dbReference>
<evidence type="ECO:0000256" key="3">
    <source>
        <dbReference type="ARBA" id="ARBA00023163"/>
    </source>
</evidence>
<dbReference type="AlphaFoldDB" id="A0A3N4KQL7"/>
<organism evidence="6 7">
    <name type="scientific">Morchella conica CCBAS932</name>
    <dbReference type="NCBI Taxonomy" id="1392247"/>
    <lineage>
        <taxon>Eukaryota</taxon>
        <taxon>Fungi</taxon>
        <taxon>Dikarya</taxon>
        <taxon>Ascomycota</taxon>
        <taxon>Pezizomycotina</taxon>
        <taxon>Pezizomycetes</taxon>
        <taxon>Pezizales</taxon>
        <taxon>Morchellaceae</taxon>
        <taxon>Morchella</taxon>
    </lineage>
</organism>
<keyword evidence="7" id="KW-1185">Reference proteome</keyword>
<sequence>MPISEIVKPPTGRLDSIRARGDQGLPIPLKFKPRPVSRRPKEERDALEKKYEAPPASSRGASTRRSRGRGGFGSRGRRWETETAAVGASGPFALGSVFTPGRAQKVVQERGRSSNTTDRRRPGLNTRTTLSSETSNTTTATPEVNDDGNISSSSSDDSVGSRVDVEDIALVNSAKDNNVEGAADESNWGAGTGPPVRVLRRAHVDRIAQVNTDSSLLKRGRSSRVAVFEETIAVKEEASGDTPGIRPHPKKDKKVQKRRNNEKNPKAAVVLGSIEDREEAEREELDRATTLRELIGRGGGADEDGDVNMSSENAEVDDQIFIFQFPPILPQLVASVSADESIDRPADVDDPATAKKVSGIAKYRAKIYLRAQQALLESYPPPGIAGKLQVHKSGRTTILWGAADGVDGNTAIEMEVARAVPCDFLQEAVVMKTQSPWGEQDIDEIGKRMGAAFSLGQVKGKFVVSPDFGKLLEGDTKKGKGKGNGLHKNASSSNSKTKGKEKEK</sequence>
<dbReference type="OrthoDB" id="5836119at2759"/>
<dbReference type="GO" id="GO:0003677">
    <property type="term" value="F:DNA binding"/>
    <property type="evidence" value="ECO:0007669"/>
    <property type="project" value="InterPro"/>
</dbReference>
<feature type="compositionally biased region" description="Basic residues" evidence="5">
    <location>
        <begin position="247"/>
        <end position="258"/>
    </location>
</feature>
<accession>A0A3N4KQL7</accession>
<evidence type="ECO:0000313" key="6">
    <source>
        <dbReference type="EMBL" id="RPB12777.1"/>
    </source>
</evidence>
<feature type="region of interest" description="Disordered" evidence="5">
    <location>
        <begin position="469"/>
        <end position="504"/>
    </location>
</feature>
<keyword evidence="3" id="KW-0804">Transcription</keyword>